<organism evidence="1 2">
    <name type="scientific">Clostridium saccharoperbutylacetonicum N1-4(HMT)</name>
    <dbReference type="NCBI Taxonomy" id="931276"/>
    <lineage>
        <taxon>Bacteria</taxon>
        <taxon>Bacillati</taxon>
        <taxon>Bacillota</taxon>
        <taxon>Clostridia</taxon>
        <taxon>Eubacteriales</taxon>
        <taxon>Clostridiaceae</taxon>
        <taxon>Clostridium</taxon>
    </lineage>
</organism>
<dbReference type="HOGENOM" id="CLU_1666374_0_0_9"/>
<accession>M1MVC5</accession>
<keyword evidence="2" id="KW-1185">Reference proteome</keyword>
<dbReference type="KEGG" id="csr:Cspa_c16970"/>
<reference evidence="1 2" key="1">
    <citation type="submission" date="2013-02" db="EMBL/GenBank/DDBJ databases">
        <title>Genome sequence of Clostridium saccharoperbutylacetonicum N1-4(HMT).</title>
        <authorList>
            <person name="Poehlein A."/>
            <person name="Daniel R."/>
        </authorList>
    </citation>
    <scope>NUCLEOTIDE SEQUENCE [LARGE SCALE GENOMIC DNA]</scope>
    <source>
        <strain evidence="2">N1-4(HMT)</strain>
    </source>
</reference>
<name>M1MVC5_9CLOT</name>
<dbReference type="EMBL" id="CP004121">
    <property type="protein sequence ID" value="AGF55467.1"/>
    <property type="molecule type" value="Genomic_DNA"/>
</dbReference>
<dbReference type="Proteomes" id="UP000011728">
    <property type="component" value="Chromosome"/>
</dbReference>
<sequence>MIGEYKMTKSLNDLLNSISVLERSDTKYYKLNDFHSALNKMYGEAVELSDTIITPFYICDSGILEIYDYELNIRLVDHPNEESFILTKTGKKSIHEISSEIIQKLSNCYLEIVKPQRVLLTNMLEKYVDYVKTSPEIKERISEYLHEFDNEKLYFEVY</sequence>
<dbReference type="PATRIC" id="fig|931276.5.peg.1669"/>
<gene>
    <name evidence="1" type="ORF">Cspa_c16970</name>
</gene>
<proteinExistence type="predicted"/>
<evidence type="ECO:0000313" key="1">
    <source>
        <dbReference type="EMBL" id="AGF55467.1"/>
    </source>
</evidence>
<protein>
    <submittedName>
        <fullName evidence="1">Uncharacterized protein</fullName>
    </submittedName>
</protein>
<dbReference type="AlphaFoldDB" id="M1MVC5"/>
<evidence type="ECO:0000313" key="2">
    <source>
        <dbReference type="Proteomes" id="UP000011728"/>
    </source>
</evidence>